<dbReference type="OMA" id="ERRNCKM"/>
<dbReference type="PANTHER" id="PTHR31635:SF196">
    <property type="entry name" value="REVERSE TRANSCRIPTASE DOMAIN-CONTAINING PROTEIN-RELATED"/>
    <property type="match status" value="1"/>
</dbReference>
<accession>A0A670INI8</accession>
<name>A0A670INI8_PODMU</name>
<dbReference type="AlphaFoldDB" id="A0A670INI8"/>
<dbReference type="GeneTree" id="ENSGT00960000189963"/>
<reference evidence="1 2" key="1">
    <citation type="journal article" date="2019" name="Proc. Natl. Acad. Sci. U.S.A.">
        <title>Regulatory changes in pterin and carotenoid genes underlie balanced color polymorphisms in the wall lizard.</title>
        <authorList>
            <person name="Andrade P."/>
            <person name="Pinho C."/>
            <person name="Perez I de Lanuza G."/>
            <person name="Afonso S."/>
            <person name="Brejcha J."/>
            <person name="Rubin C.J."/>
            <person name="Wallerman O."/>
            <person name="Pereira P."/>
            <person name="Sabatino S.J."/>
            <person name="Bellati A."/>
            <person name="Pellitteri-Rosa D."/>
            <person name="Bosakova Z."/>
            <person name="Bunikis I."/>
            <person name="Carretero M.A."/>
            <person name="Feiner N."/>
            <person name="Marsik P."/>
            <person name="Pauperio F."/>
            <person name="Salvi D."/>
            <person name="Soler L."/>
            <person name="While G.M."/>
            <person name="Uller T."/>
            <person name="Font E."/>
            <person name="Andersson L."/>
            <person name="Carneiro M."/>
        </authorList>
    </citation>
    <scope>NUCLEOTIDE SEQUENCE</scope>
</reference>
<organism evidence="1 2">
    <name type="scientific">Podarcis muralis</name>
    <name type="common">Wall lizard</name>
    <name type="synonym">Lacerta muralis</name>
    <dbReference type="NCBI Taxonomy" id="64176"/>
    <lineage>
        <taxon>Eukaryota</taxon>
        <taxon>Metazoa</taxon>
        <taxon>Chordata</taxon>
        <taxon>Craniata</taxon>
        <taxon>Vertebrata</taxon>
        <taxon>Euteleostomi</taxon>
        <taxon>Lepidosauria</taxon>
        <taxon>Squamata</taxon>
        <taxon>Bifurcata</taxon>
        <taxon>Unidentata</taxon>
        <taxon>Episquamata</taxon>
        <taxon>Laterata</taxon>
        <taxon>Lacertibaenia</taxon>
        <taxon>Lacertidae</taxon>
        <taxon>Podarcis</taxon>
    </lineage>
</organism>
<dbReference type="PANTHER" id="PTHR31635">
    <property type="entry name" value="REVERSE TRANSCRIPTASE DOMAIN-CONTAINING PROTEIN-RELATED"/>
    <property type="match status" value="1"/>
</dbReference>
<sequence length="61" mass="6904">MCIKAIYSSQKAKLIINNNLTDSFMISKGTRQGCPLSPLLFIMVLETIVERRNCKMVTKVI</sequence>
<evidence type="ECO:0000313" key="1">
    <source>
        <dbReference type="Ensembl" id="ENSPMRP00000013545.1"/>
    </source>
</evidence>
<protein>
    <submittedName>
        <fullName evidence="1">Uncharacterized protein</fullName>
    </submittedName>
</protein>
<dbReference type="Proteomes" id="UP000472272">
    <property type="component" value="Chromosome 8"/>
</dbReference>
<reference evidence="1" key="2">
    <citation type="submission" date="2025-08" db="UniProtKB">
        <authorList>
            <consortium name="Ensembl"/>
        </authorList>
    </citation>
    <scope>IDENTIFICATION</scope>
</reference>
<dbReference type="Ensembl" id="ENSPMRT00000014469.1">
    <property type="protein sequence ID" value="ENSPMRP00000013545.1"/>
    <property type="gene ID" value="ENSPMRG00000009072.1"/>
</dbReference>
<proteinExistence type="predicted"/>
<reference evidence="1" key="3">
    <citation type="submission" date="2025-09" db="UniProtKB">
        <authorList>
            <consortium name="Ensembl"/>
        </authorList>
    </citation>
    <scope>IDENTIFICATION</scope>
</reference>
<keyword evidence="2" id="KW-1185">Reference proteome</keyword>
<evidence type="ECO:0000313" key="2">
    <source>
        <dbReference type="Proteomes" id="UP000472272"/>
    </source>
</evidence>